<protein>
    <recommendedName>
        <fullName evidence="3">Adhesin domain-containing protein</fullName>
    </recommendedName>
</protein>
<evidence type="ECO:0000313" key="1">
    <source>
        <dbReference type="EMBL" id="GGO37403.1"/>
    </source>
</evidence>
<dbReference type="RefSeq" id="WP_189173041.1">
    <property type="nucleotide sequence ID" value="NZ_BMNG01000002.1"/>
</dbReference>
<organism evidence="1 2">
    <name type="scientific">Streptomyces lasiicapitis</name>
    <dbReference type="NCBI Taxonomy" id="1923961"/>
    <lineage>
        <taxon>Bacteria</taxon>
        <taxon>Bacillati</taxon>
        <taxon>Actinomycetota</taxon>
        <taxon>Actinomycetes</taxon>
        <taxon>Kitasatosporales</taxon>
        <taxon>Streptomycetaceae</taxon>
        <taxon>Streptomyces</taxon>
    </lineage>
</organism>
<evidence type="ECO:0008006" key="3">
    <source>
        <dbReference type="Google" id="ProtNLM"/>
    </source>
</evidence>
<keyword evidence="2" id="KW-1185">Reference proteome</keyword>
<accession>A0ABQ2LJQ3</accession>
<evidence type="ECO:0000313" key="2">
    <source>
        <dbReference type="Proteomes" id="UP000656881"/>
    </source>
</evidence>
<reference evidence="2" key="1">
    <citation type="journal article" date="2019" name="Int. J. Syst. Evol. Microbiol.">
        <title>The Global Catalogue of Microorganisms (GCM) 10K type strain sequencing project: providing services to taxonomists for standard genome sequencing and annotation.</title>
        <authorList>
            <consortium name="The Broad Institute Genomics Platform"/>
            <consortium name="The Broad Institute Genome Sequencing Center for Infectious Disease"/>
            <person name="Wu L."/>
            <person name="Ma J."/>
        </authorList>
    </citation>
    <scope>NUCLEOTIDE SEQUENCE [LARGE SCALE GENOMIC DNA]</scope>
    <source>
        <strain evidence="2">CGMCC 4.7349</strain>
    </source>
</reference>
<name>A0ABQ2LJQ3_9ACTN</name>
<proteinExistence type="predicted"/>
<gene>
    <name evidence="1" type="ORF">GCM10012286_10810</name>
</gene>
<dbReference type="EMBL" id="BMNG01000002">
    <property type="protein sequence ID" value="GGO37403.1"/>
    <property type="molecule type" value="Genomic_DNA"/>
</dbReference>
<comment type="caution">
    <text evidence="1">The sequence shown here is derived from an EMBL/GenBank/DDBJ whole genome shotgun (WGS) entry which is preliminary data.</text>
</comment>
<sequence>MPVFETPQPISVTIDLVIGDARIEAGARTDTVVEVSPSDPGQDADVRAAERTRVECADGRLLVKAPRHRAPFGRVGSVTVTIGLPSGSTLRGSADIMALRVTGRLGACRFKTSAGDIRLARTGSLVLASAVGDIAVDRVEGSADLTTGTGSVRIREVTGPAVIRNLNGDSWVGEVTGELRLNAANGAISVEKAHTAVAARTANGDIRIGEVVRGSVVLGTSAGRLDVGIGAGTAALLDVWSHAGNVHNLMTAAEGPGPLDETVEVRAGTSVGDVAVHRA</sequence>
<dbReference type="Proteomes" id="UP000656881">
    <property type="component" value="Unassembled WGS sequence"/>
</dbReference>